<dbReference type="EMBL" id="JAFELM010000013">
    <property type="protein sequence ID" value="MBM6616523.1"/>
    <property type="molecule type" value="Genomic_DNA"/>
</dbReference>
<gene>
    <name evidence="2" type="ORF">JR050_02355</name>
</gene>
<protein>
    <submittedName>
        <fullName evidence="2">GNAT family N-acetyltransferase</fullName>
    </submittedName>
</protein>
<proteinExistence type="predicted"/>
<feature type="domain" description="N-acetyltransferase" evidence="1">
    <location>
        <begin position="1"/>
        <end position="152"/>
    </location>
</feature>
<dbReference type="Proteomes" id="UP001518925">
    <property type="component" value="Unassembled WGS sequence"/>
</dbReference>
<dbReference type="SUPFAM" id="SSF55729">
    <property type="entry name" value="Acyl-CoA N-acyltransferases (Nat)"/>
    <property type="match status" value="1"/>
</dbReference>
<dbReference type="InterPro" id="IPR000182">
    <property type="entry name" value="GNAT_dom"/>
</dbReference>
<organism evidence="2 3">
    <name type="scientific">Bacillus suaedaesalsae</name>
    <dbReference type="NCBI Taxonomy" id="2810349"/>
    <lineage>
        <taxon>Bacteria</taxon>
        <taxon>Bacillati</taxon>
        <taxon>Bacillota</taxon>
        <taxon>Bacilli</taxon>
        <taxon>Bacillales</taxon>
        <taxon>Bacillaceae</taxon>
        <taxon>Bacillus</taxon>
    </lineage>
</organism>
<keyword evidence="3" id="KW-1185">Reference proteome</keyword>
<reference evidence="2 3" key="1">
    <citation type="submission" date="2021-02" db="EMBL/GenBank/DDBJ databases">
        <title>Bacillus sp. RD4P76, an endophyte from a halophyte.</title>
        <authorList>
            <person name="Sun J.-Q."/>
        </authorList>
    </citation>
    <scope>NUCLEOTIDE SEQUENCE [LARGE SCALE GENOMIC DNA]</scope>
    <source>
        <strain evidence="2 3">RD4P76</strain>
    </source>
</reference>
<sequence length="152" mass="17300">MIKDITLGYDQQTKELYEMQKASYLIEAKLINYYEIPPLVETFEQLVKCGEKFMAYLEDEKLLGAISYTVENQELTICRMIVHPHHFRKGIAGTLLLAVEEKAISNKSIKVSTGKDNTPAKNLYIKHNFTLLQDIEVAPGLYISLFGKNLLG</sequence>
<evidence type="ECO:0000313" key="3">
    <source>
        <dbReference type="Proteomes" id="UP001518925"/>
    </source>
</evidence>
<dbReference type="PROSITE" id="PS51186">
    <property type="entry name" value="GNAT"/>
    <property type="match status" value="1"/>
</dbReference>
<dbReference type="InterPro" id="IPR016181">
    <property type="entry name" value="Acyl_CoA_acyltransferase"/>
</dbReference>
<dbReference type="CDD" id="cd04301">
    <property type="entry name" value="NAT_SF"/>
    <property type="match status" value="1"/>
</dbReference>
<evidence type="ECO:0000313" key="2">
    <source>
        <dbReference type="EMBL" id="MBM6616523.1"/>
    </source>
</evidence>
<dbReference type="Pfam" id="PF00583">
    <property type="entry name" value="Acetyltransf_1"/>
    <property type="match status" value="1"/>
</dbReference>
<comment type="caution">
    <text evidence="2">The sequence shown here is derived from an EMBL/GenBank/DDBJ whole genome shotgun (WGS) entry which is preliminary data.</text>
</comment>
<dbReference type="Gene3D" id="3.40.630.30">
    <property type="match status" value="1"/>
</dbReference>
<accession>A0ABS2DDJ7</accession>
<dbReference type="RefSeq" id="WP_204201912.1">
    <property type="nucleotide sequence ID" value="NZ_JAFELM010000013.1"/>
</dbReference>
<evidence type="ECO:0000259" key="1">
    <source>
        <dbReference type="PROSITE" id="PS51186"/>
    </source>
</evidence>
<name>A0ABS2DDJ7_9BACI</name>